<accession>A0A645IBU6</accession>
<name>A0A645IBU6_9ZZZZ</name>
<sequence length="93" mass="9818">MLRGAVNEGFVDHQPAIAGRQPVMPVKQLRPLEAGSARVVGMHQQQHIGIVDAGLDIGCAIGNRRQNALVPRVRMFGIGGGQQGDPCPSDQLG</sequence>
<reference evidence="1" key="1">
    <citation type="submission" date="2019-08" db="EMBL/GenBank/DDBJ databases">
        <authorList>
            <person name="Kucharzyk K."/>
            <person name="Murdoch R.W."/>
            <person name="Higgins S."/>
            <person name="Loffler F."/>
        </authorList>
    </citation>
    <scope>NUCLEOTIDE SEQUENCE</scope>
</reference>
<evidence type="ECO:0000313" key="1">
    <source>
        <dbReference type="EMBL" id="MPN48821.1"/>
    </source>
</evidence>
<comment type="caution">
    <text evidence="1">The sequence shown here is derived from an EMBL/GenBank/DDBJ whole genome shotgun (WGS) entry which is preliminary data.</text>
</comment>
<protein>
    <submittedName>
        <fullName evidence="1">Uncharacterized protein</fullName>
    </submittedName>
</protein>
<organism evidence="1">
    <name type="scientific">bioreactor metagenome</name>
    <dbReference type="NCBI Taxonomy" id="1076179"/>
    <lineage>
        <taxon>unclassified sequences</taxon>
        <taxon>metagenomes</taxon>
        <taxon>ecological metagenomes</taxon>
    </lineage>
</organism>
<gene>
    <name evidence="1" type="ORF">SDC9_196433</name>
</gene>
<dbReference type="AlphaFoldDB" id="A0A645IBU6"/>
<proteinExistence type="predicted"/>
<dbReference type="EMBL" id="VSSQ01111494">
    <property type="protein sequence ID" value="MPN48821.1"/>
    <property type="molecule type" value="Genomic_DNA"/>
</dbReference>